<accession>A0A0G4GU11</accession>
<keyword evidence="4 5" id="KW-0472">Membrane</keyword>
<proteinExistence type="predicted"/>
<dbReference type="Pfam" id="PF08016">
    <property type="entry name" value="PKD_channel"/>
    <property type="match status" value="1"/>
</dbReference>
<dbReference type="STRING" id="1169540.A0A0G4GU11"/>
<keyword evidence="8" id="KW-1185">Reference proteome</keyword>
<evidence type="ECO:0000256" key="4">
    <source>
        <dbReference type="ARBA" id="ARBA00023136"/>
    </source>
</evidence>
<feature type="transmembrane region" description="Helical" evidence="5">
    <location>
        <begin position="314"/>
        <end position="337"/>
    </location>
</feature>
<evidence type="ECO:0000256" key="5">
    <source>
        <dbReference type="SAM" id="Phobius"/>
    </source>
</evidence>
<dbReference type="InParanoid" id="A0A0G4GU11"/>
<dbReference type="EMBL" id="CDMY01000807">
    <property type="protein sequence ID" value="CEM34181.1"/>
    <property type="molecule type" value="Genomic_DNA"/>
</dbReference>
<protein>
    <recommendedName>
        <fullName evidence="6">Polycystin cation channel PKD1/PKD2 domain-containing protein</fullName>
    </recommendedName>
</protein>
<evidence type="ECO:0000256" key="3">
    <source>
        <dbReference type="ARBA" id="ARBA00022989"/>
    </source>
</evidence>
<comment type="subcellular location">
    <subcellularLocation>
        <location evidence="1">Membrane</location>
        <topology evidence="1">Multi-pass membrane protein</topology>
    </subcellularLocation>
</comment>
<keyword evidence="3 5" id="KW-1133">Transmembrane helix</keyword>
<evidence type="ECO:0000256" key="1">
    <source>
        <dbReference type="ARBA" id="ARBA00004141"/>
    </source>
</evidence>
<keyword evidence="2 5" id="KW-0812">Transmembrane</keyword>
<dbReference type="AlphaFoldDB" id="A0A0G4GU11"/>
<dbReference type="GO" id="GO:0016020">
    <property type="term" value="C:membrane"/>
    <property type="evidence" value="ECO:0007669"/>
    <property type="project" value="UniProtKB-SubCell"/>
</dbReference>
<sequence length="567" mass="65303">MQSLDTLHEKMEKGVRAQHRTLQMPDPTPLIEAWFRETSFEVGGLVKGREDVFTTAGELFDFKFYDRDLSLQEAQLDYYTGTEYSVPSMPGSPQAPISQVRANIMKYLKTHTYTAYECHFPSTVEANSSTNYACTDYRTTETGEYFGVQPQDFLGESVYADFLRVFDSMIIKRGASSDIRFTRDWIDIQTREVNIISSFCTPTLRIGTLMKISFLMEQERVQGSFTLDSVHSMGDTEDILFQVLMYTVALLVLARLAASFYRVFFRKKSFSNKIGISRFCEILEIPWTSETIAPSEKFAMFFDALQDISRHINVLFYSNTLVAIVFYLYFARIVIYMSAHPRVAVLVRTCVLAGNDLFHFLLTFIILYVILAFIGYFQFGASFYVFSTFQESLMTQFKMLVGSWPEEITNTGENSALIIYFVIFALVVVFILMNFFVAIIIEKYETAKYQLEEMACEVNNILVDSYDLIIQTVASTTYRWPPRTEIISELEEMDFEGDTVSYSDFKDYTCFKDRPKRSVQALYSYYAWRFTSLHVDYTSSLPAAVAAKLQDPAICWAVSPRVRVLLL</sequence>
<reference evidence="7 8" key="1">
    <citation type="submission" date="2014-11" db="EMBL/GenBank/DDBJ databases">
        <authorList>
            <person name="Zhu J."/>
            <person name="Qi W."/>
            <person name="Song R."/>
        </authorList>
    </citation>
    <scope>NUCLEOTIDE SEQUENCE [LARGE SCALE GENOMIC DNA]</scope>
</reference>
<dbReference type="PhylomeDB" id="A0A0G4GU11"/>
<feature type="domain" description="Polycystin cation channel PKD1/PKD2" evidence="6">
    <location>
        <begin position="319"/>
        <end position="446"/>
    </location>
</feature>
<name>A0A0G4GU11_VITBC</name>
<gene>
    <name evidence="7" type="ORF">Vbra_271</name>
</gene>
<dbReference type="InterPro" id="IPR013122">
    <property type="entry name" value="PKD1_2_channel"/>
</dbReference>
<organism evidence="7 8">
    <name type="scientific">Vitrella brassicaformis (strain CCMP3155)</name>
    <dbReference type="NCBI Taxonomy" id="1169540"/>
    <lineage>
        <taxon>Eukaryota</taxon>
        <taxon>Sar</taxon>
        <taxon>Alveolata</taxon>
        <taxon>Colpodellida</taxon>
        <taxon>Vitrellaceae</taxon>
        <taxon>Vitrella</taxon>
    </lineage>
</organism>
<feature type="transmembrane region" description="Helical" evidence="5">
    <location>
        <begin position="357"/>
        <end position="376"/>
    </location>
</feature>
<evidence type="ECO:0000313" key="8">
    <source>
        <dbReference type="Proteomes" id="UP000041254"/>
    </source>
</evidence>
<feature type="transmembrane region" description="Helical" evidence="5">
    <location>
        <begin position="239"/>
        <end position="264"/>
    </location>
</feature>
<dbReference type="Proteomes" id="UP000041254">
    <property type="component" value="Unassembled WGS sequence"/>
</dbReference>
<evidence type="ECO:0000259" key="6">
    <source>
        <dbReference type="Pfam" id="PF08016"/>
    </source>
</evidence>
<feature type="transmembrane region" description="Helical" evidence="5">
    <location>
        <begin position="417"/>
        <end position="441"/>
    </location>
</feature>
<evidence type="ECO:0000256" key="2">
    <source>
        <dbReference type="ARBA" id="ARBA00022692"/>
    </source>
</evidence>
<dbReference type="InterPro" id="IPR051223">
    <property type="entry name" value="Polycystin"/>
</dbReference>
<dbReference type="VEuPathDB" id="CryptoDB:Vbra_271"/>
<evidence type="ECO:0000313" key="7">
    <source>
        <dbReference type="EMBL" id="CEM34181.1"/>
    </source>
</evidence>
<dbReference type="PANTHER" id="PTHR10877:SF183">
    <property type="entry name" value="AT14535P-RELATED"/>
    <property type="match status" value="1"/>
</dbReference>
<dbReference type="OMA" id="QISAFLW"/>
<dbReference type="OrthoDB" id="444119at2759"/>
<dbReference type="Gene3D" id="1.10.287.70">
    <property type="match status" value="1"/>
</dbReference>
<dbReference type="PANTHER" id="PTHR10877">
    <property type="entry name" value="POLYCYSTIN FAMILY MEMBER"/>
    <property type="match status" value="1"/>
</dbReference>